<accession>A0A0D7BXH6</accession>
<reference evidence="4 5" key="1">
    <citation type="journal article" date="2015" name="Fungal Genet. Biol.">
        <title>Evolution of novel wood decay mechanisms in Agaricales revealed by the genome sequences of Fistulina hepatica and Cylindrobasidium torrendii.</title>
        <authorList>
            <person name="Floudas D."/>
            <person name="Held B.W."/>
            <person name="Riley R."/>
            <person name="Nagy L.G."/>
            <person name="Koehler G."/>
            <person name="Ransdell A.S."/>
            <person name="Younus H."/>
            <person name="Chow J."/>
            <person name="Chiniquy J."/>
            <person name="Lipzen A."/>
            <person name="Tritt A."/>
            <person name="Sun H."/>
            <person name="Haridas S."/>
            <person name="LaButti K."/>
            <person name="Ohm R.A."/>
            <person name="Kues U."/>
            <person name="Blanchette R.A."/>
            <person name="Grigoriev I.V."/>
            <person name="Minto R.E."/>
            <person name="Hibbett D.S."/>
        </authorList>
    </citation>
    <scope>NUCLEOTIDE SEQUENCE [LARGE SCALE GENOMIC DNA]</scope>
    <source>
        <strain evidence="4 5">FP15055 ss-10</strain>
    </source>
</reference>
<feature type="region of interest" description="Disordered" evidence="2">
    <location>
        <begin position="710"/>
        <end position="733"/>
    </location>
</feature>
<sequence>MRRNSSWSSCGRRFSQTLRRPILIIALLLSLVIAVHVLWDYPILFSSTKVAEQENILPVQPAEHDPSVAPNIETVPQQGPSVAPELPLPEAPANYSVVGDKLLRNDVLYDPFPRPVKDDFLKDLTIHPIRAQADISYECWDYWISNGVWDGPCSNQRAEESVIDVVWTWVNGSDPLQETTRNHFADVSGFEPQAARYREHDELRFSLRSVARATAGWKNSTWRIISPDIQDPEHPERHLGLLPQWLDASVSLARRESRPAIDFIHDSQLFRYSSLVEPTEEDIEQWRNRALPAFNSHSIEAQLPNLDPRRVSENIIVLNDDYYLRLPLPPSAFHTPLYGPVFRIDPSQAFNGDNAGLARGEHEALSLRWSAKVLSDRFGTRARSYISHNTRAFSLPLMHEASLAFADNYHFTTFSRFRGQHKKPKQFEMNTIFTTTHYTMERHREALLWSYIVGKWGGPEGVITPNKAAAMWAEMGGSDDVERLKVPQVEDMSGGGQDVIKNIAAAGLETPQSDSPQTRAHVDYIWTSHDGFPVHLDGTRPPWHMQKIRCFRNREERAWDVFRRAAKDDVKCGDAIITLIKKNQPSMGLGVFLPPASPSPSNARLNPLTLPLKVQIDPPPFPADPRAFAVSLLQRYAYAVGTASSQFIKLTVPWAARKDIELAQKVDDLVFLCINDDIPDVASVMKETTKIYTEFIQGMFPEPLDIEREDRRGHPVTHPTTISATQFDTTTVL</sequence>
<feature type="compositionally biased region" description="Polar residues" evidence="2">
    <location>
        <begin position="718"/>
        <end position="733"/>
    </location>
</feature>
<dbReference type="InterPro" id="IPR047141">
    <property type="entry name" value="Stealth"/>
</dbReference>
<evidence type="ECO:0000256" key="3">
    <source>
        <dbReference type="SAM" id="Phobius"/>
    </source>
</evidence>
<dbReference type="Proteomes" id="UP000054007">
    <property type="component" value="Unassembled WGS sequence"/>
</dbReference>
<dbReference type="GO" id="GO:0046835">
    <property type="term" value="P:carbohydrate phosphorylation"/>
    <property type="evidence" value="ECO:0007669"/>
    <property type="project" value="TreeGrafter"/>
</dbReference>
<evidence type="ECO:0000313" key="5">
    <source>
        <dbReference type="Proteomes" id="UP000054007"/>
    </source>
</evidence>
<evidence type="ECO:0008006" key="6">
    <source>
        <dbReference type="Google" id="ProtNLM"/>
    </source>
</evidence>
<keyword evidence="3" id="KW-0812">Transmembrane</keyword>
<gene>
    <name evidence="4" type="ORF">CYLTODRAFT_484660</name>
</gene>
<dbReference type="OrthoDB" id="263283at2759"/>
<keyword evidence="5" id="KW-1185">Reference proteome</keyword>
<dbReference type="GO" id="GO:0003976">
    <property type="term" value="F:UDP-N-acetylglucosamine-lysosomal-enzyme N-acetylglucosaminephosphotransferase activity"/>
    <property type="evidence" value="ECO:0007669"/>
    <property type="project" value="TreeGrafter"/>
</dbReference>
<feature type="transmembrane region" description="Helical" evidence="3">
    <location>
        <begin position="21"/>
        <end position="39"/>
    </location>
</feature>
<dbReference type="PANTHER" id="PTHR24045:SF0">
    <property type="entry name" value="N-ACETYLGLUCOSAMINE-1-PHOSPHOTRANSFERASE SUBUNITS ALPHA_BETA"/>
    <property type="match status" value="1"/>
</dbReference>
<dbReference type="EMBL" id="KN880431">
    <property type="protein sequence ID" value="KIY74341.1"/>
    <property type="molecule type" value="Genomic_DNA"/>
</dbReference>
<protein>
    <recommendedName>
        <fullName evidence="6">Stealth protein CR3 conserved region 3 domain-containing protein</fullName>
    </recommendedName>
</protein>
<keyword evidence="1" id="KW-0808">Transferase</keyword>
<organism evidence="4 5">
    <name type="scientific">Cylindrobasidium torrendii FP15055 ss-10</name>
    <dbReference type="NCBI Taxonomy" id="1314674"/>
    <lineage>
        <taxon>Eukaryota</taxon>
        <taxon>Fungi</taxon>
        <taxon>Dikarya</taxon>
        <taxon>Basidiomycota</taxon>
        <taxon>Agaricomycotina</taxon>
        <taxon>Agaricomycetes</taxon>
        <taxon>Agaricomycetidae</taxon>
        <taxon>Agaricales</taxon>
        <taxon>Marasmiineae</taxon>
        <taxon>Physalacriaceae</taxon>
        <taxon>Cylindrobasidium</taxon>
    </lineage>
</organism>
<dbReference type="AlphaFoldDB" id="A0A0D7BXH6"/>
<evidence type="ECO:0000313" key="4">
    <source>
        <dbReference type="EMBL" id="KIY74341.1"/>
    </source>
</evidence>
<dbReference type="GO" id="GO:0005794">
    <property type="term" value="C:Golgi apparatus"/>
    <property type="evidence" value="ECO:0007669"/>
    <property type="project" value="TreeGrafter"/>
</dbReference>
<name>A0A0D7BXH6_9AGAR</name>
<evidence type="ECO:0000256" key="2">
    <source>
        <dbReference type="SAM" id="MobiDB-lite"/>
    </source>
</evidence>
<keyword evidence="3" id="KW-1133">Transmembrane helix</keyword>
<evidence type="ECO:0000256" key="1">
    <source>
        <dbReference type="ARBA" id="ARBA00022679"/>
    </source>
</evidence>
<keyword evidence="3" id="KW-0472">Membrane</keyword>
<dbReference type="PANTHER" id="PTHR24045">
    <property type="match status" value="1"/>
</dbReference>
<dbReference type="STRING" id="1314674.A0A0D7BXH6"/>
<proteinExistence type="predicted"/>